<dbReference type="PROSITE" id="PS51257">
    <property type="entry name" value="PROKAR_LIPOPROTEIN"/>
    <property type="match status" value="1"/>
</dbReference>
<dbReference type="InterPro" id="IPR038531">
    <property type="entry name" value="NeuraminylLac-bd_hemagglutn_sf"/>
</dbReference>
<dbReference type="EMBL" id="AP019774">
    <property type="protein sequence ID" value="BCD70812.1"/>
    <property type="molecule type" value="Genomic_DNA"/>
</dbReference>
<evidence type="ECO:0000313" key="1">
    <source>
        <dbReference type="EMBL" id="BCD46479.1"/>
    </source>
</evidence>
<dbReference type="AlphaFoldDB" id="A0A6J4D193"/>
<sequence length="217" mass="24033">MAMWRVIIVGLFLLGCKDVVFTLPSLKLHYAVSQIPTKANLGPLVLGYPAVVFKHHFVPKYDQKKYILALQKGVGALLEAKGYQVSLANTATGAKLSGTISLGFNNVPRNLKAIQAVLKETHNDYLDPTQVLHMLMATSDLKLQICNSTTPSCVIQIYTKIQEPVLQFNAIDSDPNERGDSNQNYNNALTQALNKLYAKTMQTMESTFKGPKTFMIQ</sequence>
<proteinExistence type="predicted"/>
<protein>
    <recommendedName>
        <fullName evidence="5">Neuraminyllactose-binding hemagglutinin</fullName>
    </recommendedName>
</protein>
<dbReference type="SUPFAM" id="SSF159594">
    <property type="entry name" value="XCC0632-like"/>
    <property type="match status" value="1"/>
</dbReference>
<dbReference type="Proteomes" id="UP000509742">
    <property type="component" value="Chromosome"/>
</dbReference>
<dbReference type="EMBL" id="AP023036">
    <property type="protein sequence ID" value="BCD46479.1"/>
    <property type="molecule type" value="Genomic_DNA"/>
</dbReference>
<dbReference type="Proteomes" id="UP000317935">
    <property type="component" value="Chromosome"/>
</dbReference>
<reference evidence="1 4" key="2">
    <citation type="submission" date="2020-04" db="EMBL/GenBank/DDBJ databases">
        <title>Genomic analysis of gastric non-Helicobacter pylori Helicobacters isolated in Japan.</title>
        <authorList>
            <person name="Suzuki M."/>
            <person name="Rimbara E."/>
        </authorList>
    </citation>
    <scope>NUCLEOTIDE SEQUENCE [LARGE SCALE GENOMIC DNA]</scope>
    <source>
        <strain evidence="1 4">NHP19-0020</strain>
    </source>
</reference>
<gene>
    <name evidence="1" type="ORF">NHP190020_15180</name>
    <name evidence="2" type="ORF">SNTW_14570</name>
</gene>
<dbReference type="Gene3D" id="3.30.160.180">
    <property type="entry name" value="Putative neuraminyllactose-binding hemagglutinin homolog like domain"/>
    <property type="match status" value="1"/>
</dbReference>
<evidence type="ECO:0000313" key="4">
    <source>
        <dbReference type="Proteomes" id="UP000509742"/>
    </source>
</evidence>
<dbReference type="RefSeq" id="WP_006564095.1">
    <property type="nucleotide sequence ID" value="NZ_AP019774.1"/>
</dbReference>
<keyword evidence="4" id="KW-1185">Reference proteome</keyword>
<dbReference type="GeneID" id="56928936"/>
<evidence type="ECO:0000313" key="2">
    <source>
        <dbReference type="EMBL" id="BCD70812.1"/>
    </source>
</evidence>
<dbReference type="OrthoDB" id="5322202at2"/>
<reference evidence="2 3" key="1">
    <citation type="submission" date="2019-06" db="EMBL/GenBank/DDBJ databases">
        <title>Complete genome sequence of Helicobacter suis SNTW101c.</title>
        <authorList>
            <person name="Rimbara E."/>
            <person name="Suzuki M."/>
            <person name="Matsui H."/>
            <person name="Nakamura M."/>
            <person name="Mori S."/>
            <person name="Shibayama K."/>
        </authorList>
    </citation>
    <scope>NUCLEOTIDE SEQUENCE [LARGE SCALE GENOMIC DNA]</scope>
    <source>
        <strain evidence="2 3">SNTW101c</strain>
    </source>
</reference>
<evidence type="ECO:0000313" key="3">
    <source>
        <dbReference type="Proteomes" id="UP000317935"/>
    </source>
</evidence>
<evidence type="ECO:0008006" key="5">
    <source>
        <dbReference type="Google" id="ProtNLM"/>
    </source>
</evidence>
<organism evidence="2 3">
    <name type="scientific">Helicobacter suis</name>
    <dbReference type="NCBI Taxonomy" id="104628"/>
    <lineage>
        <taxon>Bacteria</taxon>
        <taxon>Pseudomonadati</taxon>
        <taxon>Campylobacterota</taxon>
        <taxon>Epsilonproteobacteria</taxon>
        <taxon>Campylobacterales</taxon>
        <taxon>Helicobacteraceae</taxon>
        <taxon>Helicobacter</taxon>
    </lineage>
</organism>
<name>A0A6J4D193_9HELI</name>
<accession>A0A6J4D193</accession>